<dbReference type="Proteomes" id="UP000467841">
    <property type="component" value="Unassembled WGS sequence"/>
</dbReference>
<name>A0A6D2J6A8_9BRAS</name>
<feature type="chain" id="PRO_5025459946" description="AB hydrolase-1 domain-containing protein" evidence="1">
    <location>
        <begin position="18"/>
        <end position="331"/>
    </location>
</feature>
<dbReference type="EMBL" id="CACVBM020001128">
    <property type="protein sequence ID" value="CAA7032806.1"/>
    <property type="molecule type" value="Genomic_DNA"/>
</dbReference>
<evidence type="ECO:0000259" key="2">
    <source>
        <dbReference type="Pfam" id="PF12697"/>
    </source>
</evidence>
<dbReference type="SUPFAM" id="SSF53474">
    <property type="entry name" value="alpha/beta-Hydrolases"/>
    <property type="match status" value="1"/>
</dbReference>
<dbReference type="PANTHER" id="PTHR45763:SF15">
    <property type="entry name" value="ALPHA_BETA-HYDROLASES SUPERFAMILY PROTEIN"/>
    <property type="match status" value="1"/>
</dbReference>
<dbReference type="Pfam" id="PF12697">
    <property type="entry name" value="Abhydrolase_6"/>
    <property type="match status" value="1"/>
</dbReference>
<feature type="signal peptide" evidence="1">
    <location>
        <begin position="1"/>
        <end position="17"/>
    </location>
</feature>
<dbReference type="FunFam" id="3.40.50.1820:FF:000270">
    <property type="entry name" value="Alpha/beta-Hydrolases superfamily protein"/>
    <property type="match status" value="1"/>
</dbReference>
<evidence type="ECO:0000313" key="3">
    <source>
        <dbReference type="EMBL" id="CAA7032806.1"/>
    </source>
</evidence>
<organism evidence="3 4">
    <name type="scientific">Microthlaspi erraticum</name>
    <dbReference type="NCBI Taxonomy" id="1685480"/>
    <lineage>
        <taxon>Eukaryota</taxon>
        <taxon>Viridiplantae</taxon>
        <taxon>Streptophyta</taxon>
        <taxon>Embryophyta</taxon>
        <taxon>Tracheophyta</taxon>
        <taxon>Spermatophyta</taxon>
        <taxon>Magnoliopsida</taxon>
        <taxon>eudicotyledons</taxon>
        <taxon>Gunneridae</taxon>
        <taxon>Pentapetalae</taxon>
        <taxon>rosids</taxon>
        <taxon>malvids</taxon>
        <taxon>Brassicales</taxon>
        <taxon>Brassicaceae</taxon>
        <taxon>Coluteocarpeae</taxon>
        <taxon>Microthlaspi</taxon>
    </lineage>
</organism>
<keyword evidence="1" id="KW-0732">Signal</keyword>
<sequence>MLFLLAIVGLISYYVYKSIRPPPPIPLPADVSKTSQRIKLNDGRHLAYKELGFPKDKAKHKIIMVHGYGNSKDADLYTTQELIDQFQIYFLFFDRAGYGESDPNPSRTLKTDAYDIEELADKLQIGPKFHVLGMSLGNYPVYGCLKYIPHRLSGATLVVPLVNFWWRRVPRDLLNAAIKKLPFEFRMTLRVAHYCPWLLHWWLTQKWFPSNRDPKRTMTERDIELKAKHAKDSYLETALRQGEYVSAHRDIVAGYGNWEFDPTELSNPFSDSNKGSFHIWCGLDDKQILREVFIYICDKLPWITLHEVPHGGHWIIHEKHHFEAIIKAACT</sequence>
<evidence type="ECO:0000313" key="4">
    <source>
        <dbReference type="Proteomes" id="UP000467841"/>
    </source>
</evidence>
<dbReference type="Gene3D" id="3.40.50.1820">
    <property type="entry name" value="alpha/beta hydrolase"/>
    <property type="match status" value="1"/>
</dbReference>
<feature type="domain" description="AB hydrolase-1" evidence="2">
    <location>
        <begin position="62"/>
        <end position="321"/>
    </location>
</feature>
<dbReference type="InterPro" id="IPR029058">
    <property type="entry name" value="AB_hydrolase_fold"/>
</dbReference>
<dbReference type="PANTHER" id="PTHR45763">
    <property type="entry name" value="HYDROLASE, ALPHA/BETA FOLD FAMILY PROTEIN, EXPRESSED-RELATED"/>
    <property type="match status" value="1"/>
</dbReference>
<dbReference type="InterPro" id="IPR000073">
    <property type="entry name" value="AB_hydrolase_1"/>
</dbReference>
<comment type="caution">
    <text evidence="3">The sequence shown here is derived from an EMBL/GenBank/DDBJ whole genome shotgun (WGS) entry which is preliminary data.</text>
</comment>
<dbReference type="OrthoDB" id="1025361at2759"/>
<dbReference type="AlphaFoldDB" id="A0A6D2J6A8"/>
<gene>
    <name evidence="3" type="ORF">MERR_LOCUS20041</name>
</gene>
<reference evidence="3" key="1">
    <citation type="submission" date="2020-01" db="EMBL/GenBank/DDBJ databases">
        <authorList>
            <person name="Mishra B."/>
        </authorList>
    </citation>
    <scope>NUCLEOTIDE SEQUENCE [LARGE SCALE GENOMIC DNA]</scope>
</reference>
<evidence type="ECO:0000256" key="1">
    <source>
        <dbReference type="SAM" id="SignalP"/>
    </source>
</evidence>
<proteinExistence type="predicted"/>
<keyword evidence="4" id="KW-1185">Reference proteome</keyword>
<protein>
    <recommendedName>
        <fullName evidence="2">AB hydrolase-1 domain-containing protein</fullName>
    </recommendedName>
</protein>
<accession>A0A6D2J6A8</accession>